<accession>A0ABY9YPG4</accession>
<feature type="transmembrane region" description="Helical" evidence="1">
    <location>
        <begin position="233"/>
        <end position="253"/>
    </location>
</feature>
<feature type="transmembrane region" description="Helical" evidence="1">
    <location>
        <begin position="77"/>
        <end position="97"/>
    </location>
</feature>
<feature type="transmembrane region" description="Helical" evidence="1">
    <location>
        <begin position="136"/>
        <end position="154"/>
    </location>
</feature>
<keyword evidence="1" id="KW-1133">Transmembrane helix</keyword>
<gene>
    <name evidence="2" type="ORF">PDM29_18730</name>
</gene>
<name>A0ABY9YPG4_9GAMM</name>
<keyword evidence="3" id="KW-1185">Reference proteome</keyword>
<keyword evidence="1" id="KW-0472">Membrane</keyword>
<dbReference type="Proteomes" id="UP001302072">
    <property type="component" value="Chromosome"/>
</dbReference>
<reference evidence="2 3" key="1">
    <citation type="submission" date="2022-12" db="EMBL/GenBank/DDBJ databases">
        <title>Two new species, Stenotrophomonas aracearum and Stenotrophomonas oahuensis, isolated from Anthurium (Araceae family) in Hawaii.</title>
        <authorList>
            <person name="Chunag S.C."/>
            <person name="Dobhal S."/>
            <person name="Alvarez A."/>
            <person name="Arif M."/>
        </authorList>
    </citation>
    <scope>NUCLEOTIDE SEQUENCE [LARGE SCALE GENOMIC DNA]</scope>
    <source>
        <strain evidence="2 3">A5586</strain>
    </source>
</reference>
<dbReference type="EMBL" id="CP115541">
    <property type="protein sequence ID" value="WNH52340.1"/>
    <property type="molecule type" value="Genomic_DNA"/>
</dbReference>
<organism evidence="2 3">
    <name type="scientific">Stenotrophomonas oahuensis</name>
    <dbReference type="NCBI Taxonomy" id="3003271"/>
    <lineage>
        <taxon>Bacteria</taxon>
        <taxon>Pseudomonadati</taxon>
        <taxon>Pseudomonadota</taxon>
        <taxon>Gammaproteobacteria</taxon>
        <taxon>Lysobacterales</taxon>
        <taxon>Lysobacteraceae</taxon>
        <taxon>Stenotrophomonas</taxon>
    </lineage>
</organism>
<feature type="transmembrane region" description="Helical" evidence="1">
    <location>
        <begin position="359"/>
        <end position="380"/>
    </location>
</feature>
<keyword evidence="1" id="KW-0812">Transmembrane</keyword>
<protein>
    <submittedName>
        <fullName evidence="2">Uncharacterized protein</fullName>
    </submittedName>
</protein>
<sequence length="392" mass="42647">MGAYHYSLMRGGLVHRLLHASGTLQRTRHLSVWLAVLLLVLALVPLLLLTAQAGTLWPTPEAAPGHIALLADYDTLARLLIALPLLVLTAPRADALLRGAVRQLTRSHVVHAVRAPRLEALLEHVRTQRDSWLPEAVCLALAFAPAWSGAPVAGVLPGLDDWRFHGASPSAAGLWFSAVAVPLLRLLLLLWFWRFLLWTLVLWRLPQVGLDLHPQHPDRAGGLAFLGRAEMRFSPLAAAGGIMLAGAFLNQMLHQDQTLYGLRHLIAGYVIGSTLLLIAPLLLLAPALIHAKRHALYRFDALGSRAARVFDQRWRVGGEARADGDSLLDHNDASAYCDFGGVYQGVSAMRVIPLSRWNMLGLALPALAPMLPLLLVAMSVDELVAKLMGLLA</sequence>
<evidence type="ECO:0000313" key="3">
    <source>
        <dbReference type="Proteomes" id="UP001302072"/>
    </source>
</evidence>
<proteinExistence type="predicted"/>
<feature type="transmembrane region" description="Helical" evidence="1">
    <location>
        <begin position="174"/>
        <end position="197"/>
    </location>
</feature>
<evidence type="ECO:0000256" key="1">
    <source>
        <dbReference type="SAM" id="Phobius"/>
    </source>
</evidence>
<dbReference type="RefSeq" id="WP_311191542.1">
    <property type="nucleotide sequence ID" value="NZ_CP115541.1"/>
</dbReference>
<evidence type="ECO:0000313" key="2">
    <source>
        <dbReference type="EMBL" id="WNH52340.1"/>
    </source>
</evidence>
<feature type="transmembrane region" description="Helical" evidence="1">
    <location>
        <begin position="265"/>
        <end position="289"/>
    </location>
</feature>